<proteinExistence type="predicted"/>
<protein>
    <submittedName>
        <fullName evidence="1">Uncharacterized protein</fullName>
    </submittedName>
</protein>
<evidence type="ECO:0000313" key="1">
    <source>
        <dbReference type="EMBL" id="MEP0866919.1"/>
    </source>
</evidence>
<comment type="caution">
    <text evidence="1">The sequence shown here is derived from an EMBL/GenBank/DDBJ whole genome shotgun (WGS) entry which is preliminary data.</text>
</comment>
<reference evidence="1 2" key="1">
    <citation type="submission" date="2022-04" db="EMBL/GenBank/DDBJ databases">
        <title>Positive selection, recombination, and allopatry shape intraspecific diversity of widespread and dominant cyanobacteria.</title>
        <authorList>
            <person name="Wei J."/>
            <person name="Shu W."/>
            <person name="Hu C."/>
        </authorList>
    </citation>
    <scope>NUCLEOTIDE SEQUENCE [LARGE SCALE GENOMIC DNA]</scope>
    <source>
        <strain evidence="1 2">GB2-A5</strain>
    </source>
</reference>
<evidence type="ECO:0000313" key="2">
    <source>
        <dbReference type="Proteomes" id="UP001442494"/>
    </source>
</evidence>
<dbReference type="EMBL" id="JAMPKK010000054">
    <property type="protein sequence ID" value="MEP0866919.1"/>
    <property type="molecule type" value="Genomic_DNA"/>
</dbReference>
<accession>A0ABV0JUX9</accession>
<dbReference type="Proteomes" id="UP001442494">
    <property type="component" value="Unassembled WGS sequence"/>
</dbReference>
<organism evidence="1 2">
    <name type="scientific">Funiculus sociatus GB2-A5</name>
    <dbReference type="NCBI Taxonomy" id="2933946"/>
    <lineage>
        <taxon>Bacteria</taxon>
        <taxon>Bacillati</taxon>
        <taxon>Cyanobacteriota</taxon>
        <taxon>Cyanophyceae</taxon>
        <taxon>Coleofasciculales</taxon>
        <taxon>Coleofasciculaceae</taxon>
        <taxon>Funiculus</taxon>
    </lineage>
</organism>
<gene>
    <name evidence="1" type="ORF">NDI37_20920</name>
</gene>
<keyword evidence="2" id="KW-1185">Reference proteome</keyword>
<sequence>MKHDIRSYSQPKIKSIKGEISMNTETPNTTETAIVSISQDTEDLVNENMPHESDEVKNETKALIEAIKKRAQVETKNATEFTRDTYLTAVRQAREKIEHDKLFDPDRIAYSFKLIQMDAEKNWESIVKEVSTLGDRLAGAAKAAWDVLTAPRTPSDKL</sequence>
<name>A0ABV0JUX9_9CYAN</name>